<evidence type="ECO:0000313" key="2">
    <source>
        <dbReference type="EMBL" id="MDQ0649618.1"/>
    </source>
</evidence>
<comment type="caution">
    <text evidence="2">The sequence shown here is derived from an EMBL/GenBank/DDBJ whole genome shotgun (WGS) entry which is preliminary data.</text>
</comment>
<name>A0AAW8F1F5_9MICO</name>
<evidence type="ECO:0000313" key="3">
    <source>
        <dbReference type="Proteomes" id="UP001244427"/>
    </source>
</evidence>
<dbReference type="Proteomes" id="UP001244427">
    <property type="component" value="Unassembled WGS sequence"/>
</dbReference>
<dbReference type="AlphaFoldDB" id="A0AAW8F1F5"/>
<feature type="transmembrane region" description="Helical" evidence="1">
    <location>
        <begin position="29"/>
        <end position="48"/>
    </location>
</feature>
<dbReference type="EMBL" id="JAUSXV010000001">
    <property type="protein sequence ID" value="MDQ0649618.1"/>
    <property type="molecule type" value="Genomic_DNA"/>
</dbReference>
<gene>
    <name evidence="2" type="ORF">QFZ53_003814</name>
</gene>
<keyword evidence="1" id="KW-0472">Membrane</keyword>
<keyword evidence="1" id="KW-1133">Transmembrane helix</keyword>
<dbReference type="RefSeq" id="WP_307299091.1">
    <property type="nucleotide sequence ID" value="NZ_JAUSXV010000001.1"/>
</dbReference>
<accession>A0AAW8F1F5</accession>
<evidence type="ECO:0000256" key="1">
    <source>
        <dbReference type="SAM" id="Phobius"/>
    </source>
</evidence>
<protein>
    <submittedName>
        <fullName evidence="2">Uncharacterized protein</fullName>
    </submittedName>
</protein>
<sequence length="365" mass="39446">MTDQTWLLKIRNEPVWRSPGSGRSDIHSFAWGIWPWMNWGLPLVAIITVGNGGWALLILLVISPVLVPVLGLLGSLPRFLLRKSGITTTPASITALLFVQWWAWVAAMITPPGATDGSPIPAVMQGLSPAPISGGFLQAVMLGGSGIAVMCWIAVLVLAIMLRTKTSPPAASKRGTLIAWIAAVMLPVLFVAMIWLGGAVTAQQRDAAGETVAEVQALALSVQAERALERHEQAQGQLSLVRGMIADDGWGISQRGIDRRTSFTEAVDSYGFDLRFHHEPLAEGPVDVEAIEGELIGQGWMKDEKGALVDPDGNVVEIFSNENGLRVSLLSPSWWGDSWDISDELGYGLDDAFARTYAYDEWPTP</sequence>
<feature type="transmembrane region" description="Helical" evidence="1">
    <location>
        <begin position="54"/>
        <end position="73"/>
    </location>
</feature>
<organism evidence="2 3">
    <name type="scientific">Microbacterium natoriense</name>
    <dbReference type="NCBI Taxonomy" id="284570"/>
    <lineage>
        <taxon>Bacteria</taxon>
        <taxon>Bacillati</taxon>
        <taxon>Actinomycetota</taxon>
        <taxon>Actinomycetes</taxon>
        <taxon>Micrococcales</taxon>
        <taxon>Microbacteriaceae</taxon>
        <taxon>Microbacterium</taxon>
    </lineage>
</organism>
<keyword evidence="1" id="KW-0812">Transmembrane</keyword>
<proteinExistence type="predicted"/>
<feature type="transmembrane region" description="Helical" evidence="1">
    <location>
        <begin position="174"/>
        <end position="196"/>
    </location>
</feature>
<feature type="transmembrane region" description="Helical" evidence="1">
    <location>
        <begin position="136"/>
        <end position="162"/>
    </location>
</feature>
<reference evidence="2 3" key="1">
    <citation type="submission" date="2023-07" db="EMBL/GenBank/DDBJ databases">
        <title>Comparative genomics of wheat-associated soil bacteria to identify genetic determinants of phenazine resistance.</title>
        <authorList>
            <person name="Mouncey N."/>
        </authorList>
    </citation>
    <scope>NUCLEOTIDE SEQUENCE [LARGE SCALE GENOMIC DNA]</scope>
    <source>
        <strain evidence="2 3">W4I9-1</strain>
    </source>
</reference>
<feature type="transmembrane region" description="Helical" evidence="1">
    <location>
        <begin position="85"/>
        <end position="104"/>
    </location>
</feature>
<keyword evidence="3" id="KW-1185">Reference proteome</keyword>